<feature type="region of interest" description="Disordered" evidence="1">
    <location>
        <begin position="41"/>
        <end position="70"/>
    </location>
</feature>
<proteinExistence type="predicted"/>
<evidence type="ECO:0000313" key="3">
    <source>
        <dbReference type="Proteomes" id="UP000734854"/>
    </source>
</evidence>
<evidence type="ECO:0000256" key="1">
    <source>
        <dbReference type="SAM" id="MobiDB-lite"/>
    </source>
</evidence>
<dbReference type="Proteomes" id="UP000734854">
    <property type="component" value="Unassembled WGS sequence"/>
</dbReference>
<gene>
    <name evidence="2" type="ORF">ZIOFF_004256</name>
</gene>
<feature type="compositionally biased region" description="Basic and acidic residues" evidence="1">
    <location>
        <begin position="41"/>
        <end position="51"/>
    </location>
</feature>
<dbReference type="AlphaFoldDB" id="A0A8J5LX93"/>
<dbReference type="EMBL" id="JACMSC010000001">
    <property type="protein sequence ID" value="KAG6539103.1"/>
    <property type="molecule type" value="Genomic_DNA"/>
</dbReference>
<sequence length="70" mass="8173">MKTVQKPDKLLNGAIRVSIGSKHKRGMKDWHWLTRDNQQHQYDDKDQKHCDQPTISNACSGLKPRANRFD</sequence>
<accession>A0A8J5LX93</accession>
<evidence type="ECO:0000313" key="2">
    <source>
        <dbReference type="EMBL" id="KAG6539103.1"/>
    </source>
</evidence>
<reference evidence="2 3" key="1">
    <citation type="submission" date="2020-08" db="EMBL/GenBank/DDBJ databases">
        <title>Plant Genome Project.</title>
        <authorList>
            <person name="Zhang R.-G."/>
        </authorList>
    </citation>
    <scope>NUCLEOTIDE SEQUENCE [LARGE SCALE GENOMIC DNA]</scope>
    <source>
        <tissue evidence="2">Rhizome</tissue>
    </source>
</reference>
<name>A0A8J5LX93_ZINOF</name>
<protein>
    <submittedName>
        <fullName evidence="2">Uncharacterized protein</fullName>
    </submittedName>
</protein>
<comment type="caution">
    <text evidence="2">The sequence shown here is derived from an EMBL/GenBank/DDBJ whole genome shotgun (WGS) entry which is preliminary data.</text>
</comment>
<organism evidence="2 3">
    <name type="scientific">Zingiber officinale</name>
    <name type="common">Ginger</name>
    <name type="synonym">Amomum zingiber</name>
    <dbReference type="NCBI Taxonomy" id="94328"/>
    <lineage>
        <taxon>Eukaryota</taxon>
        <taxon>Viridiplantae</taxon>
        <taxon>Streptophyta</taxon>
        <taxon>Embryophyta</taxon>
        <taxon>Tracheophyta</taxon>
        <taxon>Spermatophyta</taxon>
        <taxon>Magnoliopsida</taxon>
        <taxon>Liliopsida</taxon>
        <taxon>Zingiberales</taxon>
        <taxon>Zingiberaceae</taxon>
        <taxon>Zingiber</taxon>
    </lineage>
</organism>
<keyword evidence="3" id="KW-1185">Reference proteome</keyword>